<dbReference type="EMBL" id="CAADFT010000119">
    <property type="protein sequence ID" value="VFK48587.1"/>
    <property type="molecule type" value="Genomic_DNA"/>
</dbReference>
<feature type="chain" id="PRO_5019484483" description="Lipoprotein" evidence="1">
    <location>
        <begin position="20"/>
        <end position="187"/>
    </location>
</feature>
<feature type="signal peptide" evidence="1">
    <location>
        <begin position="1"/>
        <end position="19"/>
    </location>
</feature>
<evidence type="ECO:0000256" key="1">
    <source>
        <dbReference type="SAM" id="SignalP"/>
    </source>
</evidence>
<evidence type="ECO:0008006" key="3">
    <source>
        <dbReference type="Google" id="ProtNLM"/>
    </source>
</evidence>
<gene>
    <name evidence="2" type="ORF">BECKTC1821E_GA0114239_111911</name>
</gene>
<dbReference type="PROSITE" id="PS51257">
    <property type="entry name" value="PROKAR_LIPOPROTEIN"/>
    <property type="match status" value="1"/>
</dbReference>
<accession>A0A450Z472</accession>
<sequence length="187" mass="19226">MIHKTIILLVAVISISGCATLSMSSGEMQIAVKQLVDQVQTAIDNIKSQTAGSKLPPLQSAELTLSSKAEKVENGKVSLFLTAKAGSTQTDSNSITLVLIPNPNPIASLVPGPGQDIANAVVAAVAALQDMQGLTLKSLTVTAALEIVKNAGGGFKIELLGVSTEGGAEKIVTSGHSLKLIFEIPEQ</sequence>
<dbReference type="AlphaFoldDB" id="A0A450Z472"/>
<reference evidence="2" key="1">
    <citation type="submission" date="2019-02" db="EMBL/GenBank/DDBJ databases">
        <authorList>
            <person name="Gruber-Vodicka R. H."/>
            <person name="Seah K. B. B."/>
        </authorList>
    </citation>
    <scope>NUCLEOTIDE SEQUENCE</scope>
    <source>
        <strain evidence="2">BECK_BZ125</strain>
    </source>
</reference>
<organism evidence="2">
    <name type="scientific">Candidatus Kentrum sp. TC</name>
    <dbReference type="NCBI Taxonomy" id="2126339"/>
    <lineage>
        <taxon>Bacteria</taxon>
        <taxon>Pseudomonadati</taxon>
        <taxon>Pseudomonadota</taxon>
        <taxon>Gammaproteobacteria</taxon>
        <taxon>Candidatus Kentrum</taxon>
    </lineage>
</organism>
<evidence type="ECO:0000313" key="2">
    <source>
        <dbReference type="EMBL" id="VFK48587.1"/>
    </source>
</evidence>
<proteinExistence type="predicted"/>
<name>A0A450Z472_9GAMM</name>
<keyword evidence="1" id="KW-0732">Signal</keyword>
<protein>
    <recommendedName>
        <fullName evidence="3">Lipoprotein</fullName>
    </recommendedName>
</protein>